<evidence type="ECO:0000313" key="3">
    <source>
        <dbReference type="WBParaSite" id="HPBE_0001801001-mRNA-1"/>
    </source>
</evidence>
<dbReference type="WBParaSite" id="HPBE_0001801001-mRNA-1">
    <property type="protein sequence ID" value="HPBE_0001801001-mRNA-1"/>
    <property type="gene ID" value="HPBE_0001801001"/>
</dbReference>
<reference evidence="1 2" key="1">
    <citation type="submission" date="2018-11" db="EMBL/GenBank/DDBJ databases">
        <authorList>
            <consortium name="Pathogen Informatics"/>
        </authorList>
    </citation>
    <scope>NUCLEOTIDE SEQUENCE [LARGE SCALE GENOMIC DNA]</scope>
</reference>
<proteinExistence type="predicted"/>
<gene>
    <name evidence="1" type="ORF">HPBE_LOCUS18006</name>
</gene>
<evidence type="ECO:0000313" key="1">
    <source>
        <dbReference type="EMBL" id="VDP10435.1"/>
    </source>
</evidence>
<dbReference type="AlphaFoldDB" id="A0A183G843"/>
<dbReference type="Proteomes" id="UP000050761">
    <property type="component" value="Unassembled WGS sequence"/>
</dbReference>
<sequence length="66" mass="7755">MAKLAKAYDELADHSEEEDKQFEKYMESSQETIMKLHRQKPKLEIILHKDVTGSTKHEEEHRGITS</sequence>
<keyword evidence="2" id="KW-1185">Reference proteome</keyword>
<accession>A0A3P8BW67</accession>
<evidence type="ECO:0000313" key="2">
    <source>
        <dbReference type="Proteomes" id="UP000050761"/>
    </source>
</evidence>
<protein>
    <submittedName>
        <fullName evidence="3">J domain-containing protein</fullName>
    </submittedName>
</protein>
<name>A0A183G843_HELPZ</name>
<dbReference type="EMBL" id="UZAH01030406">
    <property type="protein sequence ID" value="VDP10435.1"/>
    <property type="molecule type" value="Genomic_DNA"/>
</dbReference>
<accession>A0A183G843</accession>
<organism evidence="2 3">
    <name type="scientific">Heligmosomoides polygyrus</name>
    <name type="common">Parasitic roundworm</name>
    <dbReference type="NCBI Taxonomy" id="6339"/>
    <lineage>
        <taxon>Eukaryota</taxon>
        <taxon>Metazoa</taxon>
        <taxon>Ecdysozoa</taxon>
        <taxon>Nematoda</taxon>
        <taxon>Chromadorea</taxon>
        <taxon>Rhabditida</taxon>
        <taxon>Rhabditina</taxon>
        <taxon>Rhabditomorpha</taxon>
        <taxon>Strongyloidea</taxon>
        <taxon>Heligmosomidae</taxon>
        <taxon>Heligmosomoides</taxon>
    </lineage>
</organism>
<reference evidence="3" key="2">
    <citation type="submission" date="2019-09" db="UniProtKB">
        <authorList>
            <consortium name="WormBaseParasite"/>
        </authorList>
    </citation>
    <scope>IDENTIFICATION</scope>
</reference>